<gene>
    <name evidence="3" type="ORF">HU200_066160</name>
</gene>
<reference evidence="3" key="1">
    <citation type="submission" date="2020-07" db="EMBL/GenBank/DDBJ databases">
        <title>Genome sequence and genetic diversity analysis of an under-domesticated orphan crop, white fonio (Digitaria exilis).</title>
        <authorList>
            <person name="Bennetzen J.L."/>
            <person name="Chen S."/>
            <person name="Ma X."/>
            <person name="Wang X."/>
            <person name="Yssel A.E.J."/>
            <person name="Chaluvadi S.R."/>
            <person name="Johnson M."/>
            <person name="Gangashetty P."/>
            <person name="Hamidou F."/>
            <person name="Sanogo M.D."/>
            <person name="Zwaenepoel A."/>
            <person name="Wallace J."/>
            <person name="Van De Peer Y."/>
            <person name="Van Deynze A."/>
        </authorList>
    </citation>
    <scope>NUCLEOTIDE SEQUENCE</scope>
    <source>
        <tissue evidence="3">Leaves</tissue>
    </source>
</reference>
<evidence type="ECO:0000313" key="3">
    <source>
        <dbReference type="EMBL" id="KAF8645524.1"/>
    </source>
</evidence>
<evidence type="ECO:0000256" key="1">
    <source>
        <dbReference type="SAM" id="MobiDB-lite"/>
    </source>
</evidence>
<evidence type="ECO:0000313" key="4">
    <source>
        <dbReference type="Proteomes" id="UP000636709"/>
    </source>
</evidence>
<sequence>MSQGQLLSSKRPRTNAAVSPSTPTPGGMDHLSSPPRRDARERSSVAFRLKTPLRTSGLANSWRYRWARCPGLKLVFGEDDSTTAAAVDAFLARYTCNVSHAQIELGDEPHTIDIDGWLRALAAKAIRYLVLRFMPSDSSLLRIMPLAPASLFSCSQLTSLVLERCNIPALPPSFNGFPTLRRSSWMLSTSRRMGRRHLRH</sequence>
<dbReference type="Proteomes" id="UP000636709">
    <property type="component" value="Unassembled WGS sequence"/>
</dbReference>
<dbReference type="InterPro" id="IPR055411">
    <property type="entry name" value="LRR_FXL15/At3g58940/PEG3-like"/>
</dbReference>
<proteinExistence type="predicted"/>
<evidence type="ECO:0000259" key="2">
    <source>
        <dbReference type="Pfam" id="PF24758"/>
    </source>
</evidence>
<dbReference type="EMBL" id="JACEFO010002985">
    <property type="protein sequence ID" value="KAF8645524.1"/>
    <property type="molecule type" value="Genomic_DNA"/>
</dbReference>
<protein>
    <recommendedName>
        <fullName evidence="2">F-box/LRR-repeat protein 15/At3g58940/PEG3-like LRR domain-containing protein</fullName>
    </recommendedName>
</protein>
<dbReference type="OrthoDB" id="681473at2759"/>
<name>A0A834ZX17_9POAL</name>
<comment type="caution">
    <text evidence="3">The sequence shown here is derived from an EMBL/GenBank/DDBJ whole genome shotgun (WGS) entry which is preliminary data.</text>
</comment>
<organism evidence="3 4">
    <name type="scientific">Digitaria exilis</name>
    <dbReference type="NCBI Taxonomy" id="1010633"/>
    <lineage>
        <taxon>Eukaryota</taxon>
        <taxon>Viridiplantae</taxon>
        <taxon>Streptophyta</taxon>
        <taxon>Embryophyta</taxon>
        <taxon>Tracheophyta</taxon>
        <taxon>Spermatophyta</taxon>
        <taxon>Magnoliopsida</taxon>
        <taxon>Liliopsida</taxon>
        <taxon>Poales</taxon>
        <taxon>Poaceae</taxon>
        <taxon>PACMAD clade</taxon>
        <taxon>Panicoideae</taxon>
        <taxon>Panicodae</taxon>
        <taxon>Paniceae</taxon>
        <taxon>Anthephorinae</taxon>
        <taxon>Digitaria</taxon>
    </lineage>
</organism>
<dbReference type="AlphaFoldDB" id="A0A834ZX17"/>
<feature type="region of interest" description="Disordered" evidence="1">
    <location>
        <begin position="1"/>
        <end position="45"/>
    </location>
</feature>
<accession>A0A834ZX17</accession>
<dbReference type="Pfam" id="PF24758">
    <property type="entry name" value="LRR_At5g56370"/>
    <property type="match status" value="1"/>
</dbReference>
<feature type="domain" description="F-box/LRR-repeat protein 15/At3g58940/PEG3-like LRR" evidence="2">
    <location>
        <begin position="114"/>
        <end position="181"/>
    </location>
</feature>
<keyword evidence="4" id="KW-1185">Reference proteome</keyword>